<dbReference type="AlphaFoldDB" id="A0A1Y3QVU4"/>
<feature type="chain" id="PRO_5012327848" description="DUF1735 domain-containing protein" evidence="1">
    <location>
        <begin position="22"/>
        <end position="541"/>
    </location>
</feature>
<dbReference type="Gene3D" id="3.20.20.80">
    <property type="entry name" value="Glycosidases"/>
    <property type="match status" value="1"/>
</dbReference>
<accession>A0A1Y3QVU4</accession>
<dbReference type="GO" id="GO:0005975">
    <property type="term" value="P:carbohydrate metabolic process"/>
    <property type="evidence" value="ECO:0007669"/>
    <property type="project" value="InterPro"/>
</dbReference>
<organism evidence="4 5">
    <name type="scientific">Alistipes onderdonkii</name>
    <dbReference type="NCBI Taxonomy" id="328813"/>
    <lineage>
        <taxon>Bacteria</taxon>
        <taxon>Pseudomonadati</taxon>
        <taxon>Bacteroidota</taxon>
        <taxon>Bacteroidia</taxon>
        <taxon>Bacteroidales</taxon>
        <taxon>Rikenellaceae</taxon>
        <taxon>Alistipes</taxon>
    </lineage>
</organism>
<evidence type="ECO:0000259" key="2">
    <source>
        <dbReference type="Pfam" id="PF00704"/>
    </source>
</evidence>
<dbReference type="Proteomes" id="UP000195772">
    <property type="component" value="Unassembled WGS sequence"/>
</dbReference>
<name>A0A1Y3QVU4_9BACT</name>
<dbReference type="InterPro" id="IPR001223">
    <property type="entry name" value="Glyco_hydro18_cat"/>
</dbReference>
<comment type="caution">
    <text evidence="4">The sequence shown here is derived from an EMBL/GenBank/DDBJ whole genome shotgun (WGS) entry which is preliminary data.</text>
</comment>
<dbReference type="Pfam" id="PF00704">
    <property type="entry name" value="Glyco_hydro_18"/>
    <property type="match status" value="1"/>
</dbReference>
<dbReference type="PROSITE" id="PS51257">
    <property type="entry name" value="PROKAR_LIPOPROTEIN"/>
    <property type="match status" value="1"/>
</dbReference>
<sequence length="541" mass="60654">MKTIFNLQTGMVTLLCTAVFAGLTACEADTVEREGGKLPDKEPLETVSGMLRSGNSSEKTIDVLLTEGGGGFVMRNFYFQQTKPASDGFSLDAWVDATLLDDYNAADGVERTLLPEANYEFPDGKVLDLSSEAQRSALKRVKFTAAGLAAGEYVLPLTVAGQDAPDANKTLYYNVSVRQPYTDEYALHDGHDLFFVFYINTNDFQPLLAQDYIMRKKLARGTTVAWYDAVGNIINLRTVMLDYDAATGRALLNLGNDMRYVLDHAVKYIRPLQEHGSKVCISIEGSGKGLGFCNLTDEQIVDFVAQVKTVVEEFGIDGINLWDRSAGYGKEGMPAMNTASYPKLIKALREALGREKLLTVTVYEEPTSTFWDTQATGGIAVGDYIDYAWSGYNRESEAPQLLDPWHPELAYVSDYTQKPIANLPKERYGCINFPIYPTSSLEIESAIDQILYTDMLDWVPNYKPNNIIVFDDLHTNLQDNYETYWDMMFAQCCTVMDSENRYLLGSRNGYSYLFDNYRLGTLPNEAGEWIGGYGKWKKDWQ</sequence>
<dbReference type="eggNOG" id="COG3325">
    <property type="taxonomic scope" value="Bacteria"/>
</dbReference>
<protein>
    <recommendedName>
        <fullName evidence="6">DUF1735 domain-containing protein</fullName>
    </recommendedName>
</protein>
<evidence type="ECO:0000313" key="4">
    <source>
        <dbReference type="EMBL" id="OUN03746.1"/>
    </source>
</evidence>
<gene>
    <name evidence="4" type="ORF">B5G41_04575</name>
</gene>
<dbReference type="Pfam" id="PF08522">
    <property type="entry name" value="BT_3987-like_N"/>
    <property type="match status" value="1"/>
</dbReference>
<dbReference type="EMBL" id="NFHB01000003">
    <property type="protein sequence ID" value="OUN03746.1"/>
    <property type="molecule type" value="Genomic_DNA"/>
</dbReference>
<feature type="domain" description="GH18" evidence="2">
    <location>
        <begin position="268"/>
        <end position="371"/>
    </location>
</feature>
<keyword evidence="1" id="KW-0732">Signal</keyword>
<evidence type="ECO:0008006" key="6">
    <source>
        <dbReference type="Google" id="ProtNLM"/>
    </source>
</evidence>
<dbReference type="InterPro" id="IPR013728">
    <property type="entry name" value="BT_3987-like_N"/>
</dbReference>
<dbReference type="Gene3D" id="2.60.40.1740">
    <property type="entry name" value="hypothetical protein (bacova_03559)"/>
    <property type="match status" value="1"/>
</dbReference>
<dbReference type="SUPFAM" id="SSF51445">
    <property type="entry name" value="(Trans)glycosidases"/>
    <property type="match status" value="1"/>
</dbReference>
<reference evidence="5" key="1">
    <citation type="submission" date="2017-04" db="EMBL/GenBank/DDBJ databases">
        <title>Function of individual gut microbiota members based on whole genome sequencing of pure cultures obtained from chicken caecum.</title>
        <authorList>
            <person name="Medvecky M."/>
            <person name="Cejkova D."/>
            <person name="Polansky O."/>
            <person name="Karasova D."/>
            <person name="Kubasova T."/>
            <person name="Cizek A."/>
            <person name="Rychlik I."/>
        </authorList>
    </citation>
    <scope>NUCLEOTIDE SEQUENCE [LARGE SCALE GENOMIC DNA]</scope>
    <source>
        <strain evidence="5">An90</strain>
    </source>
</reference>
<feature type="signal peptide" evidence="1">
    <location>
        <begin position="1"/>
        <end position="21"/>
    </location>
</feature>
<evidence type="ECO:0000256" key="1">
    <source>
        <dbReference type="SAM" id="SignalP"/>
    </source>
</evidence>
<dbReference type="InterPro" id="IPR017853">
    <property type="entry name" value="GH"/>
</dbReference>
<evidence type="ECO:0000259" key="3">
    <source>
        <dbReference type="Pfam" id="PF08522"/>
    </source>
</evidence>
<proteinExistence type="predicted"/>
<feature type="domain" description="BT-3987-like N-terminal" evidence="3">
    <location>
        <begin position="92"/>
        <end position="165"/>
    </location>
</feature>
<dbReference type="RefSeq" id="WP_087401511.1">
    <property type="nucleotide sequence ID" value="NZ_NFHB01000003.1"/>
</dbReference>
<evidence type="ECO:0000313" key="5">
    <source>
        <dbReference type="Proteomes" id="UP000195772"/>
    </source>
</evidence>
<dbReference type="OrthoDB" id="1002232at2"/>